<accession>A0A2G5EMU2</accession>
<reference evidence="3 4" key="1">
    <citation type="submission" date="2017-09" db="EMBL/GenBank/DDBJ databases">
        <title>WGS assembly of Aquilegia coerulea Goldsmith.</title>
        <authorList>
            <person name="Hodges S."/>
            <person name="Kramer E."/>
            <person name="Nordborg M."/>
            <person name="Tomkins J."/>
            <person name="Borevitz J."/>
            <person name="Derieg N."/>
            <person name="Yan J."/>
            <person name="Mihaltcheva S."/>
            <person name="Hayes R.D."/>
            <person name="Rokhsar D."/>
        </authorList>
    </citation>
    <scope>NUCLEOTIDE SEQUENCE [LARGE SCALE GENOMIC DNA]</scope>
    <source>
        <strain evidence="4">cv. Goldsmith</strain>
    </source>
</reference>
<organism evidence="3 4">
    <name type="scientific">Aquilegia coerulea</name>
    <name type="common">Rocky mountain columbine</name>
    <dbReference type="NCBI Taxonomy" id="218851"/>
    <lineage>
        <taxon>Eukaryota</taxon>
        <taxon>Viridiplantae</taxon>
        <taxon>Streptophyta</taxon>
        <taxon>Embryophyta</taxon>
        <taxon>Tracheophyta</taxon>
        <taxon>Spermatophyta</taxon>
        <taxon>Magnoliopsida</taxon>
        <taxon>Ranunculales</taxon>
        <taxon>Ranunculaceae</taxon>
        <taxon>Thalictroideae</taxon>
        <taxon>Aquilegia</taxon>
    </lineage>
</organism>
<gene>
    <name evidence="3" type="ORF">AQUCO_00700913v1</name>
</gene>
<dbReference type="GO" id="GO:0070072">
    <property type="term" value="P:vacuolar proton-transporting V-type ATPase complex assembly"/>
    <property type="evidence" value="ECO:0007669"/>
    <property type="project" value="InterPro"/>
</dbReference>
<feature type="compositionally biased region" description="Polar residues" evidence="2">
    <location>
        <begin position="178"/>
        <end position="190"/>
    </location>
</feature>
<dbReference type="EMBL" id="KZ305024">
    <property type="protein sequence ID" value="PIA56877.1"/>
    <property type="molecule type" value="Genomic_DNA"/>
</dbReference>
<dbReference type="PANTHER" id="PTHR31996:SF2">
    <property type="entry name" value="COILED-COIL DOMAIN-CONTAINING PROTEIN 115"/>
    <property type="match status" value="1"/>
</dbReference>
<feature type="compositionally biased region" description="Basic and acidic residues" evidence="2">
    <location>
        <begin position="136"/>
        <end position="145"/>
    </location>
</feature>
<dbReference type="AlphaFoldDB" id="A0A2G5EMU2"/>
<name>A0A2G5EMU2_AQUCA</name>
<dbReference type="GO" id="GO:0051082">
    <property type="term" value="F:unfolded protein binding"/>
    <property type="evidence" value="ECO:0007669"/>
    <property type="project" value="TreeGrafter"/>
</dbReference>
<sequence length="261" mass="29468">MEEELNLNQSYENERKFEEEEEEDSQDHESYENNRSSKGAKQEEETEEKVVQFLDSMDSYLILMDSLSSSLRQGWLELASARYSMGGSRVTSALFDLKLHPAATTLQVTELDGESPPKDPMVKEPHFSLSRWSSSGEEKCSSRETEFEEEELQKKNNTSLRHRGISQHSVDEECTGKASPQSPRSPLTVDQVQRERSKSLIVFGTLVSPKLRAAQSSFETGYVTFCSLILHCASTFLVSVTNLIMQHSLSHIQGVACLLDF</sequence>
<evidence type="ECO:0000313" key="3">
    <source>
        <dbReference type="EMBL" id="PIA56877.1"/>
    </source>
</evidence>
<evidence type="ECO:0000313" key="4">
    <source>
        <dbReference type="Proteomes" id="UP000230069"/>
    </source>
</evidence>
<evidence type="ECO:0000256" key="1">
    <source>
        <dbReference type="ARBA" id="ARBA00093634"/>
    </source>
</evidence>
<evidence type="ECO:0000256" key="2">
    <source>
        <dbReference type="SAM" id="MobiDB-lite"/>
    </source>
</evidence>
<keyword evidence="4" id="KW-1185">Reference proteome</keyword>
<feature type="region of interest" description="Disordered" evidence="2">
    <location>
        <begin position="129"/>
        <end position="190"/>
    </location>
</feature>
<dbReference type="PANTHER" id="PTHR31996">
    <property type="entry name" value="COILED-COIL DOMAIN-CONTAINING PROTEIN 115"/>
    <property type="match status" value="1"/>
</dbReference>
<feature type="compositionally biased region" description="Polar residues" evidence="2">
    <location>
        <begin position="1"/>
        <end position="11"/>
    </location>
</feature>
<dbReference type="STRING" id="218851.A0A2G5EMU2"/>
<dbReference type="InterPro" id="IPR040357">
    <property type="entry name" value="Vma22/CCDC115"/>
</dbReference>
<feature type="region of interest" description="Disordered" evidence="2">
    <location>
        <begin position="1"/>
        <end position="48"/>
    </location>
</feature>
<protein>
    <recommendedName>
        <fullName evidence="1">Vacuolar ATPase assembly protein VMA22</fullName>
    </recommendedName>
</protein>
<proteinExistence type="predicted"/>
<dbReference type="Pfam" id="PF21730">
    <property type="entry name" value="Vma22_CCDC115"/>
    <property type="match status" value="1"/>
</dbReference>
<dbReference type="Proteomes" id="UP000230069">
    <property type="component" value="Unassembled WGS sequence"/>
</dbReference>
<dbReference type="FunCoup" id="A0A2G5EMU2">
    <property type="interactions" value="2662"/>
</dbReference>
<dbReference type="InParanoid" id="A0A2G5EMU2"/>
<dbReference type="OrthoDB" id="408631at2759"/>